<reference evidence="3 6" key="2">
    <citation type="journal article" date="2019" name="Genome Biol. Evol.">
        <title>Nanopore Sequencing Significantly Improves Genome Assembly of the Protozoan Parasite Trypanosoma cruzi.</title>
        <authorList>
            <person name="Diaz-Viraque F."/>
            <person name="Pita S."/>
            <person name="Greif G."/>
            <person name="de Souza R.C.M."/>
            <person name="Iraola G."/>
            <person name="Robello C."/>
        </authorList>
    </citation>
    <scope>NUCLEOTIDE SEQUENCE [LARGE SCALE GENOMIC DNA]</scope>
    <source>
        <strain evidence="3 6">Berenice</strain>
    </source>
</reference>
<dbReference type="SMART" id="SM01272">
    <property type="entry name" value="LsmAD"/>
    <property type="match status" value="1"/>
</dbReference>
<dbReference type="EMBL" id="PRFC01000125">
    <property type="protein sequence ID" value="PWV05724.1"/>
    <property type="molecule type" value="Genomic_DNA"/>
</dbReference>
<reference evidence="3" key="3">
    <citation type="submission" date="2020-04" db="EMBL/GenBank/DDBJ databases">
        <authorList>
            <person name="Diaz Viraque F."/>
        </authorList>
    </citation>
    <scope>NUCLEOTIDE SEQUENCE</scope>
    <source>
        <strain evidence="3">Berenice</strain>
    </source>
</reference>
<dbReference type="Pfam" id="PF14438">
    <property type="entry name" value="SM-ATX"/>
    <property type="match status" value="1"/>
</dbReference>
<organism evidence="4 5">
    <name type="scientific">Trypanosoma cruzi</name>
    <dbReference type="NCBI Taxonomy" id="5693"/>
    <lineage>
        <taxon>Eukaryota</taxon>
        <taxon>Discoba</taxon>
        <taxon>Euglenozoa</taxon>
        <taxon>Kinetoplastea</taxon>
        <taxon>Metakinetoplastina</taxon>
        <taxon>Trypanosomatida</taxon>
        <taxon>Trypanosomatidae</taxon>
        <taxon>Trypanosoma</taxon>
        <taxon>Schizotrypanum</taxon>
    </lineage>
</organism>
<proteinExistence type="predicted"/>
<dbReference type="GO" id="GO:0034063">
    <property type="term" value="P:stress granule assembly"/>
    <property type="evidence" value="ECO:0007669"/>
    <property type="project" value="TreeGrafter"/>
</dbReference>
<dbReference type="VEuPathDB" id="TriTrypDB:TcCL_ESM06012"/>
<dbReference type="VEuPathDB" id="TriTrypDB:TcBrA4_0019280"/>
<gene>
    <name evidence="4" type="ORF">C3747_125g19</name>
    <name evidence="3" type="ORF">ECC02_003058</name>
</gene>
<feature type="compositionally biased region" description="Low complexity" evidence="1">
    <location>
        <begin position="418"/>
        <end position="430"/>
    </location>
</feature>
<feature type="region of interest" description="Disordered" evidence="1">
    <location>
        <begin position="377"/>
        <end position="551"/>
    </location>
</feature>
<accession>A0A2V2WGB7</accession>
<evidence type="ECO:0000313" key="3">
    <source>
        <dbReference type="EMBL" id="KAF5223870.1"/>
    </source>
</evidence>
<reference evidence="4 5" key="1">
    <citation type="journal article" date="2018" name="Microb. Genom.">
        <title>Expanding an expanded genome: long-read sequencing of Trypanosoma cruzi.</title>
        <authorList>
            <person name="Berna L."/>
            <person name="Rodriguez M."/>
            <person name="Chiribao M.L."/>
            <person name="Parodi-Talice A."/>
            <person name="Pita S."/>
            <person name="Rijo G."/>
            <person name="Alvarez-Valin F."/>
            <person name="Robello C."/>
        </authorList>
    </citation>
    <scope>NUCLEOTIDE SEQUENCE [LARGE SCALE GENOMIC DNA]</scope>
    <source>
        <strain evidence="4 5">TCC</strain>
    </source>
</reference>
<feature type="compositionally biased region" description="Polar residues" evidence="1">
    <location>
        <begin position="462"/>
        <end position="472"/>
    </location>
</feature>
<evidence type="ECO:0000313" key="4">
    <source>
        <dbReference type="EMBL" id="PWV05724.1"/>
    </source>
</evidence>
<feature type="domain" description="LsmAD" evidence="2">
    <location>
        <begin position="147"/>
        <end position="218"/>
    </location>
</feature>
<dbReference type="VEuPathDB" id="TriTrypDB:TcYC6_0064540"/>
<dbReference type="InterPro" id="IPR025852">
    <property type="entry name" value="SM_dom_ATX"/>
</dbReference>
<dbReference type="Proteomes" id="UP000583944">
    <property type="component" value="Unassembled WGS sequence"/>
</dbReference>
<name>A0A2V2WGB7_TRYCR</name>
<dbReference type="VEuPathDB" id="TriTrypDB:TcG_02187"/>
<dbReference type="GO" id="GO:0003729">
    <property type="term" value="F:mRNA binding"/>
    <property type="evidence" value="ECO:0007669"/>
    <property type="project" value="TreeGrafter"/>
</dbReference>
<dbReference type="VEuPathDB" id="TriTrypDB:BCY84_05381"/>
<dbReference type="VEuPathDB" id="TriTrypDB:C3747_125g19"/>
<evidence type="ECO:0000313" key="5">
    <source>
        <dbReference type="Proteomes" id="UP000246078"/>
    </source>
</evidence>
<dbReference type="VEuPathDB" id="TriTrypDB:TCSYLVIO_000508"/>
<feature type="compositionally biased region" description="Gly residues" evidence="1">
    <location>
        <begin position="525"/>
        <end position="536"/>
    </location>
</feature>
<dbReference type="AlphaFoldDB" id="A0A2V2WGB7"/>
<dbReference type="PANTHER" id="PTHR12854:SF7">
    <property type="entry name" value="ATAXIN-2 HOMOLOG"/>
    <property type="match status" value="1"/>
</dbReference>
<evidence type="ECO:0000256" key="1">
    <source>
        <dbReference type="SAM" id="MobiDB-lite"/>
    </source>
</evidence>
<evidence type="ECO:0000259" key="2">
    <source>
        <dbReference type="SMART" id="SM01272"/>
    </source>
</evidence>
<dbReference type="Proteomes" id="UP000246078">
    <property type="component" value="Unassembled WGS sequence"/>
</dbReference>
<dbReference type="OrthoDB" id="2275718at2759"/>
<comment type="caution">
    <text evidence="4">The sequence shown here is derived from an EMBL/GenBank/DDBJ whole genome shotgun (WGS) entry which is preliminary data.</text>
</comment>
<dbReference type="EMBL" id="JABDHM010000016">
    <property type="protein sequence ID" value="KAF5223870.1"/>
    <property type="molecule type" value="Genomic_DNA"/>
</dbReference>
<dbReference type="PANTHER" id="PTHR12854">
    <property type="entry name" value="ATAXIN 2-RELATED"/>
    <property type="match status" value="1"/>
</dbReference>
<dbReference type="Pfam" id="PF06741">
    <property type="entry name" value="LsmAD"/>
    <property type="match status" value="1"/>
</dbReference>
<sequence>MDTTYSSNADRLEYLYLNLVGQVVQVRLVDGSSLEGIFVSRTDVDADTEAGILLCCTRCLPSLKHKPLDPSCLELLEDTIIPYRDVVMMEVQNAKIRTEAPGRTDTVRSDYSMNKIDWADEGANELLDSEQHQTGAWDQFEANEKNFGVKTTYKEELYTTRLDHSKITEEQRAHADRVAREIEVSATRGIAHRMEREEFLKDDGGMDEGTLYSDVQRPQEKKKTYVPPPVAAARKAAGEMQTAAPAAAPVATPAAATAAAAAMAVDDNTMRHRRMEEEKIPMPHDNHLRSPGFNPAAVPYTPMKTGAASAPVLDFMTLLADTIMSNEQCYESLPNWPGTCMYYDQDDSSYSQQNYENAVVPPSMGAAPQMYVTPQQGLPSHHRAYQGGGGRMNPNQQVPMHHMHAQSFHQQHQHQQHQHQQQQPQQQPFHVYGNYMPQHQHNAPMQEYPPNKGAPPGPMRNNMRQPKSSSASRVEPQQPVTANTSVAPPPVPTVDSAPTPTPEVKHAPKLQRGRGGTAPQRGGDGDGAGDAAGGNPGAANPPAGPKKRSGK</sequence>
<dbReference type="VEuPathDB" id="TriTrypDB:ECC02_003058"/>
<dbReference type="GO" id="GO:0010494">
    <property type="term" value="C:cytoplasmic stress granule"/>
    <property type="evidence" value="ECO:0007669"/>
    <property type="project" value="TreeGrafter"/>
</dbReference>
<dbReference type="VEuPathDB" id="TriTrypDB:C4B63_21g42"/>
<evidence type="ECO:0000313" key="6">
    <source>
        <dbReference type="Proteomes" id="UP000583944"/>
    </source>
</evidence>
<dbReference type="VEuPathDB" id="TriTrypDB:TcCLB.509571.4"/>
<protein>
    <submittedName>
        <fullName evidence="4">Putative PAB1-binding protein</fullName>
    </submittedName>
</protein>
<dbReference type="InterPro" id="IPR045117">
    <property type="entry name" value="ATXN2-like"/>
</dbReference>
<dbReference type="VEuPathDB" id="TriTrypDB:TCDM_03319"/>
<dbReference type="InterPro" id="IPR009604">
    <property type="entry name" value="LsmAD_domain"/>
</dbReference>
<dbReference type="OMA" id="CPTDWPG"/>
<dbReference type="VEuPathDB" id="TriTrypDB:TcCLB.511409.10"/>